<protein>
    <recommendedName>
        <fullName evidence="4">Neuroguidin</fullName>
    </recommendedName>
</protein>
<evidence type="ECO:0000256" key="1">
    <source>
        <dbReference type="SAM" id="MobiDB-lite"/>
    </source>
</evidence>
<evidence type="ECO:0008006" key="4">
    <source>
        <dbReference type="Google" id="ProtNLM"/>
    </source>
</evidence>
<dbReference type="EMBL" id="CAKKNE010000003">
    <property type="protein sequence ID" value="CAH0370641.1"/>
    <property type="molecule type" value="Genomic_DNA"/>
</dbReference>
<feature type="compositionally biased region" description="Acidic residues" evidence="1">
    <location>
        <begin position="141"/>
        <end position="155"/>
    </location>
</feature>
<feature type="compositionally biased region" description="Basic and acidic residues" evidence="1">
    <location>
        <begin position="156"/>
        <end position="186"/>
    </location>
</feature>
<organism evidence="2 3">
    <name type="scientific">Pelagomonas calceolata</name>
    <dbReference type="NCBI Taxonomy" id="35677"/>
    <lineage>
        <taxon>Eukaryota</taxon>
        <taxon>Sar</taxon>
        <taxon>Stramenopiles</taxon>
        <taxon>Ochrophyta</taxon>
        <taxon>Pelagophyceae</taxon>
        <taxon>Pelagomonadales</taxon>
        <taxon>Pelagomonadaceae</taxon>
        <taxon>Pelagomonas</taxon>
    </lineage>
</organism>
<feature type="region of interest" description="Disordered" evidence="1">
    <location>
        <begin position="127"/>
        <end position="252"/>
    </location>
</feature>
<gene>
    <name evidence="2" type="ORF">PECAL_3P05370</name>
</gene>
<accession>A0A8J2SGZ5</accession>
<feature type="region of interest" description="Disordered" evidence="1">
    <location>
        <begin position="19"/>
        <end position="38"/>
    </location>
</feature>
<keyword evidence="3" id="KW-1185">Reference proteome</keyword>
<dbReference type="Proteomes" id="UP000789595">
    <property type="component" value="Unassembled WGS sequence"/>
</dbReference>
<reference evidence="2" key="1">
    <citation type="submission" date="2021-11" db="EMBL/GenBank/DDBJ databases">
        <authorList>
            <consortium name="Genoscope - CEA"/>
            <person name="William W."/>
        </authorList>
    </citation>
    <scope>NUCLEOTIDE SEQUENCE</scope>
</reference>
<sequence length="252" mass="28852">MSAAALEELAEKAEALAGRVSSRANKASDEFEEDEEEDDASYFKMKQELLTTYCGMLSYYLCRKARGESIENHPVVRRLYELRLTFEKLRLLDAKLRHQLDKVLARADAADVAPVANLESVEIDKEEGTYKAPRSTVAYQEQDEASSDDDDDDDEAPRAPVKERQERSTRARRAEIDFLLKERSDAPVEIGSGGHDESLGTGQRAARRERRRKEQREQEAYEEDAFRRIDTNKKKKKRRKTADFASSLDDLI</sequence>
<dbReference type="Pfam" id="PF04000">
    <property type="entry name" value="Sas10_Utp3"/>
    <property type="match status" value="1"/>
</dbReference>
<dbReference type="OrthoDB" id="203440at2759"/>
<comment type="caution">
    <text evidence="2">The sequence shown here is derived from an EMBL/GenBank/DDBJ whole genome shotgun (WGS) entry which is preliminary data.</text>
</comment>
<evidence type="ECO:0000313" key="3">
    <source>
        <dbReference type="Proteomes" id="UP000789595"/>
    </source>
</evidence>
<name>A0A8J2SGZ5_9STRA</name>
<feature type="compositionally biased region" description="Basic and acidic residues" evidence="1">
    <location>
        <begin position="212"/>
        <end position="232"/>
    </location>
</feature>
<dbReference type="GO" id="GO:0000462">
    <property type="term" value="P:maturation of SSU-rRNA from tricistronic rRNA transcript (SSU-rRNA, 5.8S rRNA, LSU-rRNA)"/>
    <property type="evidence" value="ECO:0007669"/>
    <property type="project" value="TreeGrafter"/>
</dbReference>
<dbReference type="PANTHER" id="PTHR13237">
    <property type="entry name" value="SOMETHING ABOUT SILENCING PROTEIN 10-RELATED"/>
    <property type="match status" value="1"/>
</dbReference>
<dbReference type="AlphaFoldDB" id="A0A8J2SGZ5"/>
<dbReference type="InterPro" id="IPR007146">
    <property type="entry name" value="Sas10/Utp3/C1D"/>
</dbReference>
<evidence type="ECO:0000313" key="2">
    <source>
        <dbReference type="EMBL" id="CAH0370641.1"/>
    </source>
</evidence>
<dbReference type="GO" id="GO:0032040">
    <property type="term" value="C:small-subunit processome"/>
    <property type="evidence" value="ECO:0007669"/>
    <property type="project" value="TreeGrafter"/>
</dbReference>
<proteinExistence type="predicted"/>